<accession>A0ABR2N227</accession>
<evidence type="ECO:0000313" key="2">
    <source>
        <dbReference type="EMBL" id="KAK8970559.1"/>
    </source>
</evidence>
<feature type="compositionally biased region" description="Basic and acidic residues" evidence="1">
    <location>
        <begin position="62"/>
        <end position="79"/>
    </location>
</feature>
<keyword evidence="3" id="KW-1185">Reference proteome</keyword>
<sequence length="94" mass="10627">MNDLLIVLRKDVAANPKFPEPPYLTLIATFKQILSPTYSFYLLTMVKTGWYTEEVSELGRKRTREAATGKMRSPRDATKSARASRMSVDADAEL</sequence>
<evidence type="ECO:0000313" key="3">
    <source>
        <dbReference type="Proteomes" id="UP001412067"/>
    </source>
</evidence>
<proteinExistence type="predicted"/>
<organism evidence="2 3">
    <name type="scientific">Platanthera guangdongensis</name>
    <dbReference type="NCBI Taxonomy" id="2320717"/>
    <lineage>
        <taxon>Eukaryota</taxon>
        <taxon>Viridiplantae</taxon>
        <taxon>Streptophyta</taxon>
        <taxon>Embryophyta</taxon>
        <taxon>Tracheophyta</taxon>
        <taxon>Spermatophyta</taxon>
        <taxon>Magnoliopsida</taxon>
        <taxon>Liliopsida</taxon>
        <taxon>Asparagales</taxon>
        <taxon>Orchidaceae</taxon>
        <taxon>Orchidoideae</taxon>
        <taxon>Orchideae</taxon>
        <taxon>Orchidinae</taxon>
        <taxon>Platanthera</taxon>
    </lineage>
</organism>
<name>A0ABR2N227_9ASPA</name>
<protein>
    <submittedName>
        <fullName evidence="2">Uncharacterized protein</fullName>
    </submittedName>
</protein>
<feature type="region of interest" description="Disordered" evidence="1">
    <location>
        <begin position="62"/>
        <end position="94"/>
    </location>
</feature>
<dbReference type="Proteomes" id="UP001412067">
    <property type="component" value="Unassembled WGS sequence"/>
</dbReference>
<reference evidence="2 3" key="1">
    <citation type="journal article" date="2022" name="Nat. Plants">
        <title>Genomes of leafy and leafless Platanthera orchids illuminate the evolution of mycoheterotrophy.</title>
        <authorList>
            <person name="Li M.H."/>
            <person name="Liu K.W."/>
            <person name="Li Z."/>
            <person name="Lu H.C."/>
            <person name="Ye Q.L."/>
            <person name="Zhang D."/>
            <person name="Wang J.Y."/>
            <person name="Li Y.F."/>
            <person name="Zhong Z.M."/>
            <person name="Liu X."/>
            <person name="Yu X."/>
            <person name="Liu D.K."/>
            <person name="Tu X.D."/>
            <person name="Liu B."/>
            <person name="Hao Y."/>
            <person name="Liao X.Y."/>
            <person name="Jiang Y.T."/>
            <person name="Sun W.H."/>
            <person name="Chen J."/>
            <person name="Chen Y.Q."/>
            <person name="Ai Y."/>
            <person name="Zhai J.W."/>
            <person name="Wu S.S."/>
            <person name="Zhou Z."/>
            <person name="Hsiao Y.Y."/>
            <person name="Wu W.L."/>
            <person name="Chen Y.Y."/>
            <person name="Lin Y.F."/>
            <person name="Hsu J.L."/>
            <person name="Li C.Y."/>
            <person name="Wang Z.W."/>
            <person name="Zhao X."/>
            <person name="Zhong W.Y."/>
            <person name="Ma X.K."/>
            <person name="Ma L."/>
            <person name="Huang J."/>
            <person name="Chen G.Z."/>
            <person name="Huang M.Z."/>
            <person name="Huang L."/>
            <person name="Peng D.H."/>
            <person name="Luo Y.B."/>
            <person name="Zou S.Q."/>
            <person name="Chen S.P."/>
            <person name="Lan S."/>
            <person name="Tsai W.C."/>
            <person name="Van de Peer Y."/>
            <person name="Liu Z.J."/>
        </authorList>
    </citation>
    <scope>NUCLEOTIDE SEQUENCE [LARGE SCALE GENOMIC DNA]</scope>
    <source>
        <strain evidence="2">Lor288</strain>
    </source>
</reference>
<comment type="caution">
    <text evidence="2">The sequence shown here is derived from an EMBL/GenBank/DDBJ whole genome shotgun (WGS) entry which is preliminary data.</text>
</comment>
<dbReference type="EMBL" id="JBBWWR010000002">
    <property type="protein sequence ID" value="KAK8970559.1"/>
    <property type="molecule type" value="Genomic_DNA"/>
</dbReference>
<evidence type="ECO:0000256" key="1">
    <source>
        <dbReference type="SAM" id="MobiDB-lite"/>
    </source>
</evidence>
<gene>
    <name evidence="2" type="ORF">KSP40_PGU012900</name>
</gene>